<dbReference type="AlphaFoldDB" id="A0A1F7XKR5"/>
<dbReference type="SUPFAM" id="SSF56059">
    <property type="entry name" value="Glutathione synthetase ATP-binding domain-like"/>
    <property type="match status" value="1"/>
</dbReference>
<dbReference type="Gene3D" id="3.40.630.30">
    <property type="match status" value="1"/>
</dbReference>
<keyword evidence="2" id="KW-0175">Coiled coil</keyword>
<dbReference type="PROSITE" id="PS50975">
    <property type="entry name" value="ATP_GRASP"/>
    <property type="match status" value="1"/>
</dbReference>
<dbReference type="Gene3D" id="3.30.470.20">
    <property type="entry name" value="ATP-grasp fold, B domain"/>
    <property type="match status" value="1"/>
</dbReference>
<name>A0A1F7XKR5_9BACT</name>
<dbReference type="GO" id="GO:0005524">
    <property type="term" value="F:ATP binding"/>
    <property type="evidence" value="ECO:0007669"/>
    <property type="project" value="UniProtKB-UniRule"/>
</dbReference>
<dbReference type="SUPFAM" id="SSF55729">
    <property type="entry name" value="Acyl-CoA N-acyltransferases (Nat)"/>
    <property type="match status" value="1"/>
</dbReference>
<accession>A0A1F7XKR5</accession>
<dbReference type="InterPro" id="IPR016181">
    <property type="entry name" value="Acyl_CoA_acyltransferase"/>
</dbReference>
<dbReference type="Proteomes" id="UP000178401">
    <property type="component" value="Unassembled WGS sequence"/>
</dbReference>
<dbReference type="GO" id="GO:0046872">
    <property type="term" value="F:metal ion binding"/>
    <property type="evidence" value="ECO:0007669"/>
    <property type="project" value="InterPro"/>
</dbReference>
<comment type="caution">
    <text evidence="4">The sequence shown here is derived from an EMBL/GenBank/DDBJ whole genome shotgun (WGS) entry which is preliminary data.</text>
</comment>
<evidence type="ECO:0000259" key="3">
    <source>
        <dbReference type="PROSITE" id="PS50975"/>
    </source>
</evidence>
<dbReference type="InterPro" id="IPR003806">
    <property type="entry name" value="ATP-grasp_PylC-type"/>
</dbReference>
<dbReference type="InterPro" id="IPR011761">
    <property type="entry name" value="ATP-grasp"/>
</dbReference>
<gene>
    <name evidence="4" type="ORF">A2V55_02125</name>
</gene>
<evidence type="ECO:0000313" key="5">
    <source>
        <dbReference type="Proteomes" id="UP000178401"/>
    </source>
</evidence>
<organism evidence="4 5">
    <name type="scientific">Candidatus Woesebacteria bacterium RBG_19FT_COMBO_37_29</name>
    <dbReference type="NCBI Taxonomy" id="1802486"/>
    <lineage>
        <taxon>Bacteria</taxon>
        <taxon>Candidatus Woeseibacteriota</taxon>
    </lineage>
</organism>
<evidence type="ECO:0000256" key="1">
    <source>
        <dbReference type="PROSITE-ProRule" id="PRU00409"/>
    </source>
</evidence>
<proteinExistence type="predicted"/>
<feature type="domain" description="ATP-grasp" evidence="3">
    <location>
        <begin position="146"/>
        <end position="364"/>
    </location>
</feature>
<dbReference type="Pfam" id="PF02655">
    <property type="entry name" value="ATP-grasp_3"/>
    <property type="match status" value="1"/>
</dbReference>
<feature type="coiled-coil region" evidence="2">
    <location>
        <begin position="208"/>
        <end position="235"/>
    </location>
</feature>
<dbReference type="EMBL" id="MGFY01000034">
    <property type="protein sequence ID" value="OGM15617.1"/>
    <property type="molecule type" value="Genomic_DNA"/>
</dbReference>
<keyword evidence="1" id="KW-0067">ATP-binding</keyword>
<evidence type="ECO:0000313" key="4">
    <source>
        <dbReference type="EMBL" id="OGM15617.1"/>
    </source>
</evidence>
<protein>
    <recommendedName>
        <fullName evidence="3">ATP-grasp domain-containing protein</fullName>
    </recommendedName>
</protein>
<sequence>MDIKYNQKLKLVTNNSQITKAIKNCPLIIGIGPSAWPRIIPSMFFPKYKIISYSDCQDNDYINDFGVEVFSLRKKDPNMEITPITPGRILSTKVAKDYLASQKEPFTFLIYKSMGTFEKVCEENGWNFVGNKREVREKYEDKRIFKETLKEIGIQAIPGENIPINELTTKVFLNYQKKLGKQKLVLQIAEATWGGGVGTLFIDNPKDLHFFYERVEELKKNLEGKKKKIETVNIAPYIDGISVSIACCTTKYGVLTGCVQNQIIDIPEVGAKLPSRSGIYAGHDWAYFHYPKEIQEQAVGIARRFGDYLYKNGFKGVFGLDLIIEEEKKVWPVECNPRETDAFPLICMLQMERGLIPMTVFHILEHLGVDYNIDFDEVDGNYKQDFNASQILLYNPLDESVVDRGILKAGVYKVENGKLVFLRPGFLFSDLKGENEYLYTEGVEKESNNPYKPHGRMVRLIKKGGVLVDKSKLNEKVKEVVDLVYKEFKLVPIKNGLVNEEGLNVLYTDTLAEVNLSQDLVKADIINVVVKNKSGFRRPVDIAWRKSILNNTPIIDQIYSKRARKQLKSDINKMSQLGVEIKKISEIDNEIFEKWLDLYTKIISEKEKGEVIVKKDWFEKKKEKGKKVGAILAYENGVLIGGGLFFDVNGILCEGYGISEKITGLSGGLSQLIDYYFLNFAKENKYSEVSFGQDTNFYGYDLSAGLINYKAKFGFSPIVAKKTYFVNTLFLNFDKFENNIMFFSQEEKGLVLNVITKDSNFDKTTVYLPQGVAEIRVFNKDDIVTKDRKILIQ</sequence>
<evidence type="ECO:0000256" key="2">
    <source>
        <dbReference type="SAM" id="Coils"/>
    </source>
</evidence>
<keyword evidence="1" id="KW-0547">Nucleotide-binding</keyword>
<reference evidence="4 5" key="1">
    <citation type="journal article" date="2016" name="Nat. Commun.">
        <title>Thousands of microbial genomes shed light on interconnected biogeochemical processes in an aquifer system.</title>
        <authorList>
            <person name="Anantharaman K."/>
            <person name="Brown C.T."/>
            <person name="Hug L.A."/>
            <person name="Sharon I."/>
            <person name="Castelle C.J."/>
            <person name="Probst A.J."/>
            <person name="Thomas B.C."/>
            <person name="Singh A."/>
            <person name="Wilkins M.J."/>
            <person name="Karaoz U."/>
            <person name="Brodie E.L."/>
            <person name="Williams K.H."/>
            <person name="Hubbard S.S."/>
            <person name="Banfield J.F."/>
        </authorList>
    </citation>
    <scope>NUCLEOTIDE SEQUENCE [LARGE SCALE GENOMIC DNA]</scope>
</reference>